<keyword evidence="4" id="KW-1185">Reference proteome</keyword>
<protein>
    <recommendedName>
        <fullName evidence="2">CDGP domain-containing protein</fullName>
    </recommendedName>
</protein>
<dbReference type="InterPro" id="IPR056271">
    <property type="entry name" value="CDGP_dom"/>
</dbReference>
<organism evidence="3 4">
    <name type="scientific">Mycolicibacterium parafortuitum</name>
    <name type="common">Mycobacterium parafortuitum</name>
    <dbReference type="NCBI Taxonomy" id="39692"/>
    <lineage>
        <taxon>Bacteria</taxon>
        <taxon>Bacillati</taxon>
        <taxon>Actinomycetota</taxon>
        <taxon>Actinomycetes</taxon>
        <taxon>Mycobacteriales</taxon>
        <taxon>Mycobacteriaceae</taxon>
        <taxon>Mycolicibacterium</taxon>
    </lineage>
</organism>
<dbReference type="EMBL" id="UEGS01000001">
    <property type="protein sequence ID" value="SRX80839.1"/>
    <property type="molecule type" value="Genomic_DNA"/>
</dbReference>
<reference evidence="3 4" key="1">
    <citation type="submission" date="2018-05" db="EMBL/GenBank/DDBJ databases">
        <authorList>
            <consortium name="IHU Genomes"/>
        </authorList>
    </citation>
    <scope>NUCLEOTIDE SEQUENCE [LARGE SCALE GENOMIC DNA]</scope>
    <source>
        <strain evidence="3 4">P7335</strain>
    </source>
</reference>
<dbReference type="Proteomes" id="UP000252008">
    <property type="component" value="Unassembled WGS sequence"/>
</dbReference>
<gene>
    <name evidence="3" type="ORF">MPP7335_02584</name>
</gene>
<feature type="chain" id="PRO_5016878794" description="CDGP domain-containing protein" evidence="1">
    <location>
        <begin position="29"/>
        <end position="82"/>
    </location>
</feature>
<dbReference type="STRING" id="39692.BST38_00150"/>
<evidence type="ECO:0000256" key="1">
    <source>
        <dbReference type="SAM" id="SignalP"/>
    </source>
</evidence>
<sequence length="82" mass="7936">MTTRQILGLGAVIALPAAALVAAAPAGAQPCVGPSTVIAGHGGGRCDSPPGPDGSFTRCDTVYVFGLGGTNCYQVPAGTPPI</sequence>
<feature type="domain" description="CDGP" evidence="2">
    <location>
        <begin position="43"/>
        <end position="76"/>
    </location>
</feature>
<evidence type="ECO:0000313" key="4">
    <source>
        <dbReference type="Proteomes" id="UP000252008"/>
    </source>
</evidence>
<proteinExistence type="predicted"/>
<accession>A0A375YIG4</accession>
<dbReference type="AlphaFoldDB" id="A0A375YIG4"/>
<name>A0A375YIG4_MYCPF</name>
<dbReference type="RefSeq" id="WP_083141210.1">
    <property type="nucleotide sequence ID" value="NZ_MVID01000001.1"/>
</dbReference>
<evidence type="ECO:0000259" key="2">
    <source>
        <dbReference type="Pfam" id="PF24238"/>
    </source>
</evidence>
<evidence type="ECO:0000313" key="3">
    <source>
        <dbReference type="EMBL" id="SRX80839.1"/>
    </source>
</evidence>
<dbReference type="Pfam" id="PF24238">
    <property type="entry name" value="CDGP"/>
    <property type="match status" value="1"/>
</dbReference>
<keyword evidence="1" id="KW-0732">Signal</keyword>
<feature type="signal peptide" evidence="1">
    <location>
        <begin position="1"/>
        <end position="28"/>
    </location>
</feature>